<dbReference type="OMA" id="DVRLYRM"/>
<dbReference type="PROSITE" id="PS00915">
    <property type="entry name" value="PI3_4_KINASE_1"/>
    <property type="match status" value="1"/>
</dbReference>
<evidence type="ECO:0000256" key="1">
    <source>
        <dbReference type="ARBA" id="ARBA00010769"/>
    </source>
</evidence>
<evidence type="ECO:0000313" key="18">
    <source>
        <dbReference type="EMBL" id="EIW79348.1"/>
    </source>
</evidence>
<evidence type="ECO:0000256" key="9">
    <source>
        <dbReference type="ARBA" id="ARBA00025079"/>
    </source>
</evidence>
<feature type="region of interest" description="Disordered" evidence="15">
    <location>
        <begin position="181"/>
        <end position="232"/>
    </location>
</feature>
<dbReference type="Gene3D" id="1.10.1070.11">
    <property type="entry name" value="Phosphatidylinositol 3-/4-kinase, catalytic domain"/>
    <property type="match status" value="1"/>
</dbReference>
<dbReference type="EMBL" id="JH711581">
    <property type="protein sequence ID" value="EIW79348.1"/>
    <property type="molecule type" value="Genomic_DNA"/>
</dbReference>
<evidence type="ECO:0000256" key="15">
    <source>
        <dbReference type="SAM" id="MobiDB-lite"/>
    </source>
</evidence>
<dbReference type="EC" id="2.7.11.1" evidence="3"/>
<dbReference type="GO" id="GO:0004674">
    <property type="term" value="F:protein serine/threonine kinase activity"/>
    <property type="evidence" value="ECO:0007669"/>
    <property type="project" value="UniProtKB-KW"/>
</dbReference>
<dbReference type="InterPro" id="IPR038980">
    <property type="entry name" value="ATM_plant"/>
</dbReference>
<dbReference type="CDD" id="cd05171">
    <property type="entry name" value="PIKKc_ATM"/>
    <property type="match status" value="1"/>
</dbReference>
<accession>A0A5M3MJC6</accession>
<evidence type="ECO:0000259" key="16">
    <source>
        <dbReference type="PROSITE" id="PS50290"/>
    </source>
</evidence>
<dbReference type="GO" id="GO:0006281">
    <property type="term" value="P:DNA repair"/>
    <property type="evidence" value="ECO:0007669"/>
    <property type="project" value="InterPro"/>
</dbReference>
<dbReference type="PANTHER" id="PTHR37079">
    <property type="entry name" value="SERINE/THREONINE-PROTEIN KINASE ATM"/>
    <property type="match status" value="1"/>
</dbReference>
<dbReference type="InterPro" id="IPR044107">
    <property type="entry name" value="PIKKc_ATM"/>
</dbReference>
<dbReference type="InterPro" id="IPR018936">
    <property type="entry name" value="PI3/4_kinase_CS"/>
</dbReference>
<comment type="function">
    <text evidence="9">Serine/threonine protein kinase which activates checkpoint signaling upon genotoxic stresses such as ionizing radiation (IR), ultraviolet light (UV), or DNA replication stalling, thereby acting as a DNA damage sensor. Recognizes the substrate consensus sequence [ST]-Q. Phosphorylates histone H2A to form H2AS128ph (gamma-H2A) at sites of DNA damage, involved in the regulation of DNA damage response mechanism. Required for the control of telomere length and genome stability.</text>
</comment>
<comment type="caution">
    <text evidence="18">The sequence shown here is derived from an EMBL/GenBank/DDBJ whole genome shotgun (WGS) entry which is preliminary data.</text>
</comment>
<organism evidence="18 19">
    <name type="scientific">Coniophora puteana (strain RWD-64-598)</name>
    <name type="common">Brown rot fungus</name>
    <dbReference type="NCBI Taxonomy" id="741705"/>
    <lineage>
        <taxon>Eukaryota</taxon>
        <taxon>Fungi</taxon>
        <taxon>Dikarya</taxon>
        <taxon>Basidiomycota</taxon>
        <taxon>Agaricomycotina</taxon>
        <taxon>Agaricomycetes</taxon>
        <taxon>Agaricomycetidae</taxon>
        <taxon>Boletales</taxon>
        <taxon>Coniophorineae</taxon>
        <taxon>Coniophoraceae</taxon>
        <taxon>Coniophora</taxon>
    </lineage>
</organism>
<dbReference type="InterPro" id="IPR016024">
    <property type="entry name" value="ARM-type_fold"/>
</dbReference>
<protein>
    <recommendedName>
        <fullName evidence="4">Serine/threonine-protein kinase TEL1</fullName>
        <ecNumber evidence="3">2.7.11.1</ecNumber>
    </recommendedName>
    <alternativeName>
        <fullName evidence="10">ATM homolog</fullName>
    </alternativeName>
    <alternativeName>
        <fullName evidence="12 13">DNA-damage checkpoint kinase TEL1</fullName>
    </alternativeName>
    <alternativeName>
        <fullName evidence="5">Serine/threonine-protein kinase tel1</fullName>
    </alternativeName>
    <alternativeName>
        <fullName evidence="11">Telomere length regulation protein 1</fullName>
    </alternativeName>
</protein>
<dbReference type="Pfam" id="PF25030">
    <property type="entry name" value="M-HEAT_ATR"/>
    <property type="match status" value="1"/>
</dbReference>
<dbReference type="Gene3D" id="3.30.1010.10">
    <property type="entry name" value="Phosphatidylinositol 3-kinase Catalytic Subunit, Chain A, domain 4"/>
    <property type="match status" value="1"/>
</dbReference>
<dbReference type="SUPFAM" id="SSF48371">
    <property type="entry name" value="ARM repeat"/>
    <property type="match status" value="2"/>
</dbReference>
<dbReference type="PROSITE" id="PS50290">
    <property type="entry name" value="PI3_4_KINASE_3"/>
    <property type="match status" value="1"/>
</dbReference>
<dbReference type="PROSITE" id="PS51189">
    <property type="entry name" value="FAT"/>
    <property type="match status" value="1"/>
</dbReference>
<dbReference type="Pfam" id="PF11640">
    <property type="entry name" value="TAN"/>
    <property type="match status" value="1"/>
</dbReference>
<dbReference type="GeneID" id="19209284"/>
<gene>
    <name evidence="18" type="ORF">CONPUDRAFT_74806</name>
</gene>
<dbReference type="RefSeq" id="XP_007770551.1">
    <property type="nucleotide sequence ID" value="XM_007772361.1"/>
</dbReference>
<feature type="region of interest" description="Disordered" evidence="15">
    <location>
        <begin position="932"/>
        <end position="964"/>
    </location>
</feature>
<evidence type="ECO:0000256" key="6">
    <source>
        <dbReference type="ARBA" id="ARBA00022527"/>
    </source>
</evidence>
<feature type="region of interest" description="Disordered" evidence="15">
    <location>
        <begin position="2360"/>
        <end position="2383"/>
    </location>
</feature>
<evidence type="ECO:0000256" key="10">
    <source>
        <dbReference type="ARBA" id="ARBA00030020"/>
    </source>
</evidence>
<dbReference type="PANTHER" id="PTHR37079:SF4">
    <property type="entry name" value="SERINE_THREONINE-PROTEIN KINASE ATM"/>
    <property type="match status" value="1"/>
</dbReference>
<dbReference type="InterPro" id="IPR056802">
    <property type="entry name" value="ATR-like_M-HEAT"/>
</dbReference>
<proteinExistence type="inferred from homology"/>
<evidence type="ECO:0000256" key="13">
    <source>
        <dbReference type="ARBA" id="ARBA00032467"/>
    </source>
</evidence>
<dbReference type="PROSITE" id="PS00916">
    <property type="entry name" value="PI3_4_KINASE_2"/>
    <property type="match status" value="1"/>
</dbReference>
<evidence type="ECO:0000256" key="8">
    <source>
        <dbReference type="ARBA" id="ARBA00022777"/>
    </source>
</evidence>
<evidence type="ECO:0000256" key="2">
    <source>
        <dbReference type="ARBA" id="ARBA00011370"/>
    </source>
</evidence>
<dbReference type="InterPro" id="IPR021668">
    <property type="entry name" value="TAN"/>
</dbReference>
<feature type="domain" description="FAT" evidence="17">
    <location>
        <begin position="1904"/>
        <end position="2514"/>
    </location>
</feature>
<dbReference type="SMART" id="SM01342">
    <property type="entry name" value="TAN"/>
    <property type="match status" value="1"/>
</dbReference>
<evidence type="ECO:0000313" key="19">
    <source>
        <dbReference type="Proteomes" id="UP000053558"/>
    </source>
</evidence>
<reference evidence="19" key="1">
    <citation type="journal article" date="2012" name="Science">
        <title>The Paleozoic origin of enzymatic lignin decomposition reconstructed from 31 fungal genomes.</title>
        <authorList>
            <person name="Floudas D."/>
            <person name="Binder M."/>
            <person name="Riley R."/>
            <person name="Barry K."/>
            <person name="Blanchette R.A."/>
            <person name="Henrissat B."/>
            <person name="Martinez A.T."/>
            <person name="Otillar R."/>
            <person name="Spatafora J.W."/>
            <person name="Yadav J.S."/>
            <person name="Aerts A."/>
            <person name="Benoit I."/>
            <person name="Boyd A."/>
            <person name="Carlson A."/>
            <person name="Copeland A."/>
            <person name="Coutinho P.M."/>
            <person name="de Vries R.P."/>
            <person name="Ferreira P."/>
            <person name="Findley K."/>
            <person name="Foster B."/>
            <person name="Gaskell J."/>
            <person name="Glotzer D."/>
            <person name="Gorecki P."/>
            <person name="Heitman J."/>
            <person name="Hesse C."/>
            <person name="Hori C."/>
            <person name="Igarashi K."/>
            <person name="Jurgens J.A."/>
            <person name="Kallen N."/>
            <person name="Kersten P."/>
            <person name="Kohler A."/>
            <person name="Kuees U."/>
            <person name="Kumar T.K.A."/>
            <person name="Kuo A."/>
            <person name="LaButti K."/>
            <person name="Larrondo L.F."/>
            <person name="Lindquist E."/>
            <person name="Ling A."/>
            <person name="Lombard V."/>
            <person name="Lucas S."/>
            <person name="Lundell T."/>
            <person name="Martin R."/>
            <person name="McLaughlin D.J."/>
            <person name="Morgenstern I."/>
            <person name="Morin E."/>
            <person name="Murat C."/>
            <person name="Nagy L.G."/>
            <person name="Nolan M."/>
            <person name="Ohm R.A."/>
            <person name="Patyshakuliyeva A."/>
            <person name="Rokas A."/>
            <person name="Ruiz-Duenas F.J."/>
            <person name="Sabat G."/>
            <person name="Salamov A."/>
            <person name="Samejima M."/>
            <person name="Schmutz J."/>
            <person name="Slot J.C."/>
            <person name="St John F."/>
            <person name="Stenlid J."/>
            <person name="Sun H."/>
            <person name="Sun S."/>
            <person name="Syed K."/>
            <person name="Tsang A."/>
            <person name="Wiebenga A."/>
            <person name="Young D."/>
            <person name="Pisabarro A."/>
            <person name="Eastwood D.C."/>
            <person name="Martin F."/>
            <person name="Cullen D."/>
            <person name="Grigoriev I.V."/>
            <person name="Hibbett D.S."/>
        </authorList>
    </citation>
    <scope>NUCLEOTIDE SEQUENCE [LARGE SCALE GENOMIC DNA]</scope>
    <source>
        <strain evidence="19">RWD-64-598 SS2</strain>
    </source>
</reference>
<dbReference type="InterPro" id="IPR000403">
    <property type="entry name" value="PI3/4_kinase_cat_dom"/>
</dbReference>
<evidence type="ECO:0000256" key="4">
    <source>
        <dbReference type="ARBA" id="ARBA00014619"/>
    </source>
</evidence>
<dbReference type="SUPFAM" id="SSF56112">
    <property type="entry name" value="Protein kinase-like (PK-like)"/>
    <property type="match status" value="1"/>
</dbReference>
<sequence length="2994" mass="338219">MNNLNTVLQQLKSDKVKERQEGISSIRNVFTRDHAVDNLDDTQDGRAWLVVFQAIFTNVLKEKEATAKKSGAAPALRRLDDAVSCLRWLTLRSVHLLNKKVIKPLMAHLLQMMVDKGELNGHVCLDYLKIIRCVLSWTPHLENLEESTWIDLVKMAFNVVLGDPLRRKLDECLDDGGEIDAMDVDDSMYQNDSGVDEEEGALTASSRKRRRDASATPGPSSKRLHSSKTGPTASLEQIEFTSLLVILLRSPSAPLVASQYPYMPSAILVRMRRFLEKFPGDTSLHHDYLIALQAVLSHYALNQTDEVKRFAQDSWDGLVGLWGTKNKQLKEFLLDTGGGPPSAWSDRIYRLWHLLNGEADIRWGVDNLLLECIRLEVSTLNKGKNNTEPFICRTFRAGWHFDASQAMAWAVLELQADCVNQLFNYSESIHNATLNPAMAGNKHQRREDPITTLLFSIQSASHNSVRVYRLQVLLFFIDRYWFRIHDTLQDSVISVLVQFISFDDPIVQSWVFVCLAAIAEAEGAQLSLLSSQQQHVAARQSTNQTFDIWDPIWTHAMRRANVPTVYRAACHTAYTLMRFSQHFLASHRMLSEIETFAKDLETQGPTAPTDSVCVFLTEALRIAGQDVRLYRMQLEEKVLAWLLDNLRLGRAKDTTMERYRMPLYTPGDLLILLQGVIAVPKRCEFAWSPSLPESSIVDVLMDEKSTQPLRDYILRAKLLDTQDGHRNISSSEEPQSYFEDQITVDENDLLQPNGRVRRISGTLLSSLETVLSRFEAFAEAKSHLTAEVLRQSLDAAVVSLSFESLMVYNGTRPNKRVIQLAGNVISLIAPLITDSKWTSEERLLILRGLELLISDGTSGNRNVAWDTMLAAGSGTGVKTQRSGDSRSRRAIQSVGSRSRFRQVLWRNPEIREIFGPVSGALKDTLRVYSGQGSGGDHAANVSDKDGFGPIRTGQSSDPTNEKGMSDNLRISVVKTAVDLLALLPMLQATSAEPVRDRELTNFFMECSDADFIALGPSYFDQVGKRLLNLSADTLDQFLLKLEPMLGQYAYKRSEEVILYACHILNSTMHLWLQDSFANADVGDHVRELCSWLARVARERKIRSWRIRDTICRFLSNYVKLDPEQIFWSTENGDAHSPSFLLPMMGADDDTRVRFRAATCNAQLLSHLQKAGVDESLLYDEIKKWLTRDLGEFEQMLTRMLTLGNLMVVSSTVRRGPYWHLIEAAFHSSLYTRYIQAILRAVSDRMGLSKHSDLFEAYASQIASSIRQAGQDIMRLPPSLLGYTSRKECADSTFLAFTPTNLLAVDTDPNATEHGQDLFLSHCAAMEKEPKEALKESLGTLIGFLLVQWLDGCPAQDRSTEQLEQLFASRNIRLAEYDGLERCIKYNADRVVTMILCTLADQDFTTEGPVFRALHELDSTRPAAMVFRSLSQYRRLDDCSLHHPNLPAFGTLAVISSLNWCFDIVPKEHMRALLFHVLHQMFAEIHRTPLINEQMRLLNGITLFVALHHQDMHDPTLLYGFARQSSALLQEVMLVPAAQSFLQWSFSVYKAKGIDEPRLPDVLIRTCVAAHSYATISEDKTAISLGNRLLSWIDDQTYDLAQVPALWPQVMNALSAWPHQPSTQLLTMYQDINYERLSATLGDHRILSNKFRLVRRMRDLAAKQTYDKEQFARVDFWRLKGSIPANNQILDHDVEAFASLLVLNAGGIYSFKKEQTMASSMRQMHRYNVSKQDPTLRKSSQKAIVEVLLSLLDGDAPSVADLAYRTLRSLMSVQSADAILLQSWASDQRTCLTYLQQYPVGTCTKAAANLVHLAVGQSRAECDFATWITMITTTQRCFATVSAQGSGECSTKSFIDSSVTEINALTVLRRCPTVHGYACLMSAVYWSNNPDLLAYDKWLDIDHDLLARSAVRCGAYTTALLFLELSVEKEKPRRNPQDTEQIMFDIYSHIDEPDGFYGIATADMSAFLIRRFHHEKQWDKAFRFHGAGLEARDDSRNDADGLLSAFRAFGFDHLAVGALHNTQVGGDSHSQSSTLSYQLGWRTETWNLPDRLDTSNAGLSIYRSLRGVFRERDPEATRVITQAACRDEIARMRELGSENIMEIRQVAQNLMCLNQIDKWTNVGMQQSLARRSIEVEDQVAIASIDPRFEFSDMESIMATRLSLLHSARQKEQRDQIGAMTTPFLQQLIELEKQCLINLSEAARQSDQLQIALNSVVKARRLESEKALDVSQEFAHVLWRLNEQRPAVQFLREVTQQPNMAKGNVSSTFKRQNALSLATLGTWSSEGCLERPADITTQFFIPAVRLAGELENYTEHACGEACSSVYHQYAMFAEQQYQTIIKSPDMIRWKIYVDRKMQEIRQREDQMKQVPRSQPGYEEQKRNQDHELKRARAILEADTISYEQLKQAQFAFLVQALEMYSRCLSSADKYDDDGPIRLCSLWLANFDSPELQTSLANILPRIPSRKFVFLAHQLSARMAKSDDILESQANLQSLVLRMCREHPFHSLYQVYSLSPEQSSNSRRSSSRHQASSQTARAEAAISVLQRLRADPACCDRLEAVERLCEAAIQWANHRLPKAPPKGSTMIPDTFAIRSIKALRIPVMTAHTPIDPTLEYKNCVLISHYETHYKTAGGISMPKICVCVGDNGEKFTQLFKGHDDLRQDAVMEQVFDLVNAVLRVDRETRRRSLSVRGYKVIPLAPQAGVLEFVTNTTPLRNWVADAHQRYRPKDLTFLKTTDLLRDARQQNSSQGPLVTTYKTIQKKFQPVMRYYFTEKHKHPMAWFAMRLGYTRSVATTSITGHVLGLGDRHLSNILMDNISGEVVHIDLGIAFDQACHTLGKLLPVPERVPFRMTRDMVDGMGISGTQGVFQRCAEETLRVLRERSDVIMTVLEVFKYDPLHSWTASEFKLQQVQSSANTDANQVPAPAITRAGTRAGDIDLDLDSGSASEAADRALSSVSRKLSKALSVEYVVNELVSEATDVVNLATIFVALRRHDS</sequence>
<keyword evidence="7" id="KW-0808">Transferase</keyword>
<comment type="catalytic activity">
    <reaction evidence="14">
        <text>L-threonyl-[protein] + ATP = O-phospho-L-threonyl-[protein] + ADP + H(+)</text>
        <dbReference type="Rhea" id="RHEA:46608"/>
        <dbReference type="Rhea" id="RHEA-COMP:11060"/>
        <dbReference type="Rhea" id="RHEA-COMP:11605"/>
        <dbReference type="ChEBI" id="CHEBI:15378"/>
        <dbReference type="ChEBI" id="CHEBI:30013"/>
        <dbReference type="ChEBI" id="CHEBI:30616"/>
        <dbReference type="ChEBI" id="CHEBI:61977"/>
        <dbReference type="ChEBI" id="CHEBI:456216"/>
        <dbReference type="EC" id="2.7.11.1"/>
    </reaction>
</comment>
<dbReference type="InterPro" id="IPR036940">
    <property type="entry name" value="PI3/4_kinase_cat_sf"/>
</dbReference>
<evidence type="ECO:0000256" key="7">
    <source>
        <dbReference type="ARBA" id="ARBA00022679"/>
    </source>
</evidence>
<evidence type="ECO:0000256" key="3">
    <source>
        <dbReference type="ARBA" id="ARBA00012513"/>
    </source>
</evidence>
<dbReference type="InterPro" id="IPR014009">
    <property type="entry name" value="PIK_FAT"/>
</dbReference>
<dbReference type="SMART" id="SM00146">
    <property type="entry name" value="PI3Kc"/>
    <property type="match status" value="1"/>
</dbReference>
<dbReference type="KEGG" id="cput:CONPUDRAFT_74806"/>
<comment type="similarity">
    <text evidence="1">Belongs to the PI3/PI4-kinase family. ATM subfamily.</text>
</comment>
<dbReference type="Pfam" id="PF00454">
    <property type="entry name" value="PI3_PI4_kinase"/>
    <property type="match status" value="1"/>
</dbReference>
<dbReference type="OrthoDB" id="381190at2759"/>
<keyword evidence="19" id="KW-1185">Reference proteome</keyword>
<keyword evidence="6" id="KW-0723">Serine/threonine-protein kinase</keyword>
<feature type="domain" description="PI3K/PI4K catalytic" evidence="16">
    <location>
        <begin position="2622"/>
        <end position="2940"/>
    </location>
</feature>
<evidence type="ECO:0000256" key="12">
    <source>
        <dbReference type="ARBA" id="ARBA00031460"/>
    </source>
</evidence>
<comment type="subunit">
    <text evidence="2">Associates with DNA double-strand breaks.</text>
</comment>
<evidence type="ECO:0000256" key="11">
    <source>
        <dbReference type="ARBA" id="ARBA00030222"/>
    </source>
</evidence>
<evidence type="ECO:0000256" key="14">
    <source>
        <dbReference type="ARBA" id="ARBA00047899"/>
    </source>
</evidence>
<dbReference type="InterPro" id="IPR011009">
    <property type="entry name" value="Kinase-like_dom_sf"/>
</dbReference>
<keyword evidence="8" id="KW-0418">Kinase</keyword>
<name>A0A5M3MJC6_CONPW</name>
<dbReference type="Proteomes" id="UP000053558">
    <property type="component" value="Unassembled WGS sequence"/>
</dbReference>
<evidence type="ECO:0000256" key="5">
    <source>
        <dbReference type="ARBA" id="ARBA00020288"/>
    </source>
</evidence>
<evidence type="ECO:0000259" key="17">
    <source>
        <dbReference type="PROSITE" id="PS51189"/>
    </source>
</evidence>